<dbReference type="GeneTree" id="ENSGT00960000189328"/>
<accession>A0A8D0KMB1</accession>
<feature type="chain" id="PRO_5034926463" description="KRAB domain-containing protein" evidence="1">
    <location>
        <begin position="21"/>
        <end position="101"/>
    </location>
</feature>
<reference evidence="3" key="1">
    <citation type="submission" date="2025-08" db="UniProtKB">
        <authorList>
            <consortium name="Ensembl"/>
        </authorList>
    </citation>
    <scope>IDENTIFICATION</scope>
</reference>
<dbReference type="SMART" id="SM00349">
    <property type="entry name" value="KRAB"/>
    <property type="match status" value="1"/>
</dbReference>
<evidence type="ECO:0000313" key="3">
    <source>
        <dbReference type="Ensembl" id="ENSSMRP00000025579.1"/>
    </source>
</evidence>
<dbReference type="CDD" id="cd07765">
    <property type="entry name" value="KRAB_A-box"/>
    <property type="match status" value="1"/>
</dbReference>
<dbReference type="AlphaFoldDB" id="A0A8D0KMB1"/>
<dbReference type="PROSITE" id="PS50805">
    <property type="entry name" value="KRAB"/>
    <property type="match status" value="1"/>
</dbReference>
<dbReference type="InterPro" id="IPR001909">
    <property type="entry name" value="KRAB"/>
</dbReference>
<evidence type="ECO:0000256" key="1">
    <source>
        <dbReference type="SAM" id="SignalP"/>
    </source>
</evidence>
<protein>
    <recommendedName>
        <fullName evidence="2">KRAB domain-containing protein</fullName>
    </recommendedName>
</protein>
<proteinExistence type="predicted"/>
<evidence type="ECO:0000259" key="2">
    <source>
        <dbReference type="PROSITE" id="PS50805"/>
    </source>
</evidence>
<organism evidence="3 4">
    <name type="scientific">Salvator merianae</name>
    <name type="common">Argentine black and white tegu</name>
    <name type="synonym">Tupinambis merianae</name>
    <dbReference type="NCBI Taxonomy" id="96440"/>
    <lineage>
        <taxon>Eukaryota</taxon>
        <taxon>Metazoa</taxon>
        <taxon>Chordata</taxon>
        <taxon>Craniata</taxon>
        <taxon>Vertebrata</taxon>
        <taxon>Euteleostomi</taxon>
        <taxon>Lepidosauria</taxon>
        <taxon>Squamata</taxon>
        <taxon>Bifurcata</taxon>
        <taxon>Unidentata</taxon>
        <taxon>Episquamata</taxon>
        <taxon>Laterata</taxon>
        <taxon>Teiioidea</taxon>
        <taxon>Teiidae</taxon>
        <taxon>Salvator</taxon>
    </lineage>
</organism>
<dbReference type="PANTHER" id="PTHR23232:SF163">
    <property type="entry name" value="ZINC FINGER PROTEIN 589"/>
    <property type="match status" value="1"/>
</dbReference>
<dbReference type="GO" id="GO:0006355">
    <property type="term" value="P:regulation of DNA-templated transcription"/>
    <property type="evidence" value="ECO:0007669"/>
    <property type="project" value="InterPro"/>
</dbReference>
<keyword evidence="4" id="KW-1185">Reference proteome</keyword>
<reference evidence="3" key="2">
    <citation type="submission" date="2025-09" db="UniProtKB">
        <authorList>
            <consortium name="Ensembl"/>
        </authorList>
    </citation>
    <scope>IDENTIFICATION</scope>
</reference>
<feature type="signal peptide" evidence="1">
    <location>
        <begin position="1"/>
        <end position="20"/>
    </location>
</feature>
<keyword evidence="1" id="KW-0732">Signal</keyword>
<dbReference type="Pfam" id="PF01352">
    <property type="entry name" value="KRAB"/>
    <property type="match status" value="1"/>
</dbReference>
<dbReference type="PANTHER" id="PTHR23232">
    <property type="entry name" value="KRAB DOMAIN C2H2 ZINC FINGER"/>
    <property type="match status" value="1"/>
</dbReference>
<feature type="domain" description="KRAB" evidence="2">
    <location>
        <begin position="23"/>
        <end position="101"/>
    </location>
</feature>
<dbReference type="SUPFAM" id="SSF109640">
    <property type="entry name" value="KRAB domain (Kruppel-associated box)"/>
    <property type="match status" value="1"/>
</dbReference>
<dbReference type="InterPro" id="IPR036051">
    <property type="entry name" value="KRAB_dom_sf"/>
</dbReference>
<sequence>IPSPLILVWIPLLMFPVSFQLPVTFEEVTVHFTLEEWALLDPAQRALHREVMEENDQNLASVGENSSLSGMKKRIHPSVLVIPNWPICWTSQHISSLSYVL</sequence>
<dbReference type="Proteomes" id="UP000694421">
    <property type="component" value="Unplaced"/>
</dbReference>
<dbReference type="InterPro" id="IPR050169">
    <property type="entry name" value="Krueppel_C2H2_ZnF"/>
</dbReference>
<dbReference type="Gene3D" id="6.10.140.140">
    <property type="match status" value="1"/>
</dbReference>
<evidence type="ECO:0000313" key="4">
    <source>
        <dbReference type="Proteomes" id="UP000694421"/>
    </source>
</evidence>
<dbReference type="Ensembl" id="ENSSMRT00000029934.1">
    <property type="protein sequence ID" value="ENSSMRP00000025579.1"/>
    <property type="gene ID" value="ENSSMRG00000019772.1"/>
</dbReference>
<name>A0A8D0KMB1_SALMN</name>